<dbReference type="EMBL" id="CP060696">
    <property type="protein sequence ID" value="QNO18040.1"/>
    <property type="molecule type" value="Genomic_DNA"/>
</dbReference>
<accession>A0A7G9WH78</accession>
<evidence type="ECO:0000256" key="3">
    <source>
        <dbReference type="ARBA" id="ARBA00022989"/>
    </source>
</evidence>
<proteinExistence type="predicted"/>
<dbReference type="Pfam" id="PF00654">
    <property type="entry name" value="Voltage_CLC"/>
    <property type="match status" value="1"/>
</dbReference>
<dbReference type="GO" id="GO:0015108">
    <property type="term" value="F:chloride transmembrane transporter activity"/>
    <property type="evidence" value="ECO:0007669"/>
    <property type="project" value="InterPro"/>
</dbReference>
<dbReference type="AlphaFoldDB" id="A0A7G9WH78"/>
<protein>
    <submittedName>
        <fullName evidence="6">Chloride channel protein</fullName>
    </submittedName>
</protein>
<dbReference type="Proteomes" id="UP000516046">
    <property type="component" value="Chromosome"/>
</dbReference>
<feature type="transmembrane region" description="Helical" evidence="5">
    <location>
        <begin position="20"/>
        <end position="46"/>
    </location>
</feature>
<gene>
    <name evidence="6" type="ORF">H6X83_14180</name>
</gene>
<dbReference type="RefSeq" id="WP_212507105.1">
    <property type="nucleotide sequence ID" value="NZ_CP060696.1"/>
</dbReference>
<evidence type="ECO:0000256" key="1">
    <source>
        <dbReference type="ARBA" id="ARBA00004141"/>
    </source>
</evidence>
<feature type="transmembrane region" description="Helical" evidence="5">
    <location>
        <begin position="58"/>
        <end position="77"/>
    </location>
</feature>
<feature type="transmembrane region" description="Helical" evidence="5">
    <location>
        <begin position="352"/>
        <end position="378"/>
    </location>
</feature>
<dbReference type="KEGG" id="caml:H6X83_14180"/>
<feature type="transmembrane region" description="Helical" evidence="5">
    <location>
        <begin position="150"/>
        <end position="175"/>
    </location>
</feature>
<feature type="transmembrane region" description="Helical" evidence="5">
    <location>
        <begin position="227"/>
        <end position="250"/>
    </location>
</feature>
<feature type="transmembrane region" description="Helical" evidence="5">
    <location>
        <begin position="325"/>
        <end position="345"/>
    </location>
</feature>
<dbReference type="Gene3D" id="1.10.3080.10">
    <property type="entry name" value="Clc chloride channel"/>
    <property type="match status" value="1"/>
</dbReference>
<dbReference type="SUPFAM" id="SSF81340">
    <property type="entry name" value="Clc chloride channel"/>
    <property type="match status" value="1"/>
</dbReference>
<keyword evidence="7" id="KW-1185">Reference proteome</keyword>
<feature type="transmembrane region" description="Helical" evidence="5">
    <location>
        <begin position="98"/>
        <end position="117"/>
    </location>
</feature>
<evidence type="ECO:0000313" key="7">
    <source>
        <dbReference type="Proteomes" id="UP000516046"/>
    </source>
</evidence>
<keyword evidence="2 5" id="KW-0812">Transmembrane</keyword>
<dbReference type="InterPro" id="IPR001807">
    <property type="entry name" value="ClC"/>
</dbReference>
<evidence type="ECO:0000256" key="2">
    <source>
        <dbReference type="ARBA" id="ARBA00022692"/>
    </source>
</evidence>
<organism evidence="6 7">
    <name type="scientific">Caproicibacterium amylolyticum</name>
    <dbReference type="NCBI Taxonomy" id="2766537"/>
    <lineage>
        <taxon>Bacteria</taxon>
        <taxon>Bacillati</taxon>
        <taxon>Bacillota</taxon>
        <taxon>Clostridia</taxon>
        <taxon>Eubacteriales</taxon>
        <taxon>Oscillospiraceae</taxon>
        <taxon>Caproicibacterium</taxon>
    </lineage>
</organism>
<sequence length="422" mass="44736">MQKTKLKHKAEHWQKRLLTFLKWVLLSIGIGVLIGGGVGTLFYYLLQWTTQTRTNSPWLLFLLPAGGLFIVWLYRACGVKQSRGTDLVLLAVRSPQPLPARMAPLIFIATAVTHLFGGSAGREGAALQIGGSLGYGAGRLFKLDEKALHVVTMCGMGAVFSALFGTPVAAAVFAMEVVSVGQMYYSALVPVTISSLLASGIASRLGAVPTHYILAEVGSGLHLLPALQIALLAALCAAVAILFCQTLHIAGRLYRQFLPNPYLRVLMGSALVIVLMLLTGTSDYEGAGTNVIARAIGGHARPEAFVLKILLTALTLGAGFKGGEIVPSFFIGATFGCWMGGLLGLDPGLGAAVGMLCVFCGVVNCPLTALLLGCSLFGYSGAPYFFLACAISYALSGYTGLYAEQTILYSKFRPQFINKRTE</sequence>
<evidence type="ECO:0000256" key="4">
    <source>
        <dbReference type="ARBA" id="ARBA00023136"/>
    </source>
</evidence>
<keyword evidence="3 5" id="KW-1133">Transmembrane helix</keyword>
<dbReference type="InterPro" id="IPR014743">
    <property type="entry name" value="Cl-channel_core"/>
</dbReference>
<feature type="transmembrane region" description="Helical" evidence="5">
    <location>
        <begin position="384"/>
        <end position="403"/>
    </location>
</feature>
<keyword evidence="4 5" id="KW-0472">Membrane</keyword>
<reference evidence="6 7" key="1">
    <citation type="submission" date="2020-08" db="EMBL/GenBank/DDBJ databases">
        <authorList>
            <person name="Ren C."/>
            <person name="Gu Y."/>
            <person name="Xu Y."/>
        </authorList>
    </citation>
    <scope>NUCLEOTIDE SEQUENCE [LARGE SCALE GENOMIC DNA]</scope>
    <source>
        <strain evidence="6 7">LBM18003</strain>
    </source>
</reference>
<evidence type="ECO:0000313" key="6">
    <source>
        <dbReference type="EMBL" id="QNO18040.1"/>
    </source>
</evidence>
<dbReference type="PANTHER" id="PTHR43427">
    <property type="entry name" value="CHLORIDE CHANNEL PROTEIN CLC-E"/>
    <property type="match status" value="1"/>
</dbReference>
<feature type="transmembrane region" description="Helical" evidence="5">
    <location>
        <begin position="187"/>
        <end position="207"/>
    </location>
</feature>
<dbReference type="GO" id="GO:0016020">
    <property type="term" value="C:membrane"/>
    <property type="evidence" value="ECO:0007669"/>
    <property type="project" value="UniProtKB-SubCell"/>
</dbReference>
<evidence type="ECO:0000256" key="5">
    <source>
        <dbReference type="SAM" id="Phobius"/>
    </source>
</evidence>
<feature type="transmembrane region" description="Helical" evidence="5">
    <location>
        <begin position="262"/>
        <end position="280"/>
    </location>
</feature>
<dbReference type="InterPro" id="IPR050368">
    <property type="entry name" value="ClC-type_chloride_channel"/>
</dbReference>
<comment type="subcellular location">
    <subcellularLocation>
        <location evidence="1">Membrane</location>
        <topology evidence="1">Multi-pass membrane protein</topology>
    </subcellularLocation>
</comment>
<dbReference type="PRINTS" id="PR00762">
    <property type="entry name" value="CLCHANNEL"/>
</dbReference>
<name>A0A7G9WH78_9FIRM</name>
<dbReference type="PANTHER" id="PTHR43427:SF12">
    <property type="entry name" value="CHLORIDE TRANSPORTER"/>
    <property type="match status" value="1"/>
</dbReference>